<dbReference type="HAMAP" id="MF_00005">
    <property type="entry name" value="Arg_succ_synth_type1"/>
    <property type="match status" value="1"/>
</dbReference>
<dbReference type="EMBL" id="JXUW01000048">
    <property type="protein sequence ID" value="KJE75327.1"/>
    <property type="molecule type" value="Genomic_DNA"/>
</dbReference>
<keyword evidence="7 10" id="KW-0028">Amino-acid biosynthesis</keyword>
<keyword evidence="9 10" id="KW-0067">ATP-binding</keyword>
<dbReference type="InterPro" id="IPR001518">
    <property type="entry name" value="Arginosuc_synth"/>
</dbReference>
<dbReference type="RefSeq" id="WP_035391710.1">
    <property type="nucleotide sequence ID" value="NZ_JQKF01000057.1"/>
</dbReference>
<dbReference type="FunFam" id="3.90.1260.10:FF:000007">
    <property type="entry name" value="Argininosuccinate synthase"/>
    <property type="match status" value="1"/>
</dbReference>
<dbReference type="NCBIfam" id="TIGR00032">
    <property type="entry name" value="argG"/>
    <property type="match status" value="1"/>
</dbReference>
<dbReference type="InterPro" id="IPR048267">
    <property type="entry name" value="Arginosuc_syn_N"/>
</dbReference>
<comment type="caution">
    <text evidence="10">Lacks conserved residue(s) required for the propagation of feature annotation.</text>
</comment>
<feature type="binding site" evidence="10">
    <location>
        <position position="86"/>
    </location>
    <ligand>
        <name>L-citrulline</name>
        <dbReference type="ChEBI" id="CHEBI:57743"/>
    </ligand>
</feature>
<dbReference type="UniPathway" id="UPA00068">
    <property type="reaction ID" value="UER00113"/>
</dbReference>
<dbReference type="STRING" id="1121877.FEAC_29330"/>
<comment type="subunit">
    <text evidence="2 10">Homotetramer.</text>
</comment>
<feature type="domain" description="Arginosuccinate synthase-like N-terminal" evidence="11">
    <location>
        <begin position="5"/>
        <end position="163"/>
    </location>
</feature>
<comment type="caution">
    <text evidence="13">The sequence shown here is derived from an EMBL/GenBank/DDBJ whole genome shotgun (WGS) entry which is preliminary data.</text>
</comment>
<dbReference type="GO" id="GO:0000050">
    <property type="term" value="P:urea cycle"/>
    <property type="evidence" value="ECO:0007669"/>
    <property type="project" value="TreeGrafter"/>
</dbReference>
<dbReference type="Pfam" id="PF00764">
    <property type="entry name" value="Arginosuc_synth"/>
    <property type="match status" value="1"/>
</dbReference>
<dbReference type="InterPro" id="IPR018223">
    <property type="entry name" value="Arginosuc_synth_CS"/>
</dbReference>
<keyword evidence="8 10" id="KW-0547">Nucleotide-binding</keyword>
<name>A0A0D8FSV4_9ACTN</name>
<dbReference type="Gene3D" id="3.40.50.620">
    <property type="entry name" value="HUPs"/>
    <property type="match status" value="1"/>
</dbReference>
<dbReference type="InterPro" id="IPR048268">
    <property type="entry name" value="Arginosuc_syn_C"/>
</dbReference>
<proteinExistence type="inferred from homology"/>
<evidence type="ECO:0000256" key="10">
    <source>
        <dbReference type="HAMAP-Rule" id="MF_00005"/>
    </source>
</evidence>
<dbReference type="PANTHER" id="PTHR11587">
    <property type="entry name" value="ARGININOSUCCINATE SYNTHASE"/>
    <property type="match status" value="1"/>
</dbReference>
<feature type="binding site" evidence="10">
    <location>
        <position position="116"/>
    </location>
    <ligand>
        <name>ATP</name>
        <dbReference type="ChEBI" id="CHEBI:30616"/>
    </ligand>
</feature>
<evidence type="ECO:0000259" key="11">
    <source>
        <dbReference type="Pfam" id="PF00764"/>
    </source>
</evidence>
<evidence type="ECO:0000256" key="3">
    <source>
        <dbReference type="ARBA" id="ARBA00012286"/>
    </source>
</evidence>
<comment type="similarity">
    <text evidence="10">Belongs to the argininosuccinate synthase family. Type 1 subfamily.</text>
</comment>
<evidence type="ECO:0000313" key="13">
    <source>
        <dbReference type="EMBL" id="KJE75327.1"/>
    </source>
</evidence>
<dbReference type="OrthoDB" id="9801641at2"/>
<gene>
    <name evidence="10 13" type="primary">argG</name>
    <name evidence="13" type="ORF">FEAC_29330</name>
</gene>
<dbReference type="InterPro" id="IPR014729">
    <property type="entry name" value="Rossmann-like_a/b/a_fold"/>
</dbReference>
<keyword evidence="6 10" id="KW-0436">Ligase</keyword>
<evidence type="ECO:0000256" key="7">
    <source>
        <dbReference type="ARBA" id="ARBA00022605"/>
    </source>
</evidence>
<feature type="binding site" evidence="10">
    <location>
        <position position="118"/>
    </location>
    <ligand>
        <name>L-aspartate</name>
        <dbReference type="ChEBI" id="CHEBI:29991"/>
    </ligand>
</feature>
<keyword evidence="14" id="KW-1185">Reference proteome</keyword>
<dbReference type="Proteomes" id="UP000032336">
    <property type="component" value="Unassembled WGS sequence"/>
</dbReference>
<evidence type="ECO:0000256" key="1">
    <source>
        <dbReference type="ARBA" id="ARBA00004967"/>
    </source>
</evidence>
<dbReference type="Pfam" id="PF20979">
    <property type="entry name" value="Arginosuc_syn_C"/>
    <property type="match status" value="1"/>
</dbReference>
<dbReference type="CDD" id="cd01999">
    <property type="entry name" value="ASS"/>
    <property type="match status" value="1"/>
</dbReference>
<organism evidence="13 14">
    <name type="scientific">Ferrimicrobium acidiphilum DSM 19497</name>
    <dbReference type="NCBI Taxonomy" id="1121877"/>
    <lineage>
        <taxon>Bacteria</taxon>
        <taxon>Bacillati</taxon>
        <taxon>Actinomycetota</taxon>
        <taxon>Acidimicrobiia</taxon>
        <taxon>Acidimicrobiales</taxon>
        <taxon>Acidimicrobiaceae</taxon>
        <taxon>Ferrimicrobium</taxon>
    </lineage>
</organism>
<feature type="binding site" evidence="10">
    <location>
        <position position="268"/>
    </location>
    <ligand>
        <name>L-citrulline</name>
        <dbReference type="ChEBI" id="CHEBI:57743"/>
    </ligand>
</feature>
<protein>
    <recommendedName>
        <fullName evidence="3 10">Argininosuccinate synthase</fullName>
        <ecNumber evidence="3 10">6.3.4.5</ecNumber>
    </recommendedName>
    <alternativeName>
        <fullName evidence="10">Citrulline--aspartate ligase</fullName>
    </alternativeName>
</protein>
<dbReference type="PANTHER" id="PTHR11587:SF2">
    <property type="entry name" value="ARGININOSUCCINATE SYNTHASE"/>
    <property type="match status" value="1"/>
</dbReference>
<feature type="binding site" evidence="10">
    <location>
        <position position="122"/>
    </location>
    <ligand>
        <name>L-aspartate</name>
        <dbReference type="ChEBI" id="CHEBI:29991"/>
    </ligand>
</feature>
<reference evidence="13 14" key="1">
    <citation type="submission" date="2015-01" db="EMBL/GenBank/DDBJ databases">
        <title>Draft genome of the acidophilic iron oxidizer Ferrimicrobium acidiphilum strain T23.</title>
        <authorList>
            <person name="Poehlein A."/>
            <person name="Eisen S."/>
            <person name="Schloemann M."/>
            <person name="Johnson B.D."/>
            <person name="Daniel R."/>
            <person name="Muehling M."/>
        </authorList>
    </citation>
    <scope>NUCLEOTIDE SEQUENCE [LARGE SCALE GENOMIC DNA]</scope>
    <source>
        <strain evidence="13 14">T23</strain>
    </source>
</reference>
<dbReference type="GO" id="GO:0005737">
    <property type="term" value="C:cytoplasm"/>
    <property type="evidence" value="ECO:0007669"/>
    <property type="project" value="UniProtKB-SubCell"/>
</dbReference>
<dbReference type="SUPFAM" id="SSF52402">
    <property type="entry name" value="Adenine nucleotide alpha hydrolases-like"/>
    <property type="match status" value="1"/>
</dbReference>
<dbReference type="NCBIfam" id="NF001770">
    <property type="entry name" value="PRK00509.1"/>
    <property type="match status" value="1"/>
</dbReference>
<feature type="domain" description="Arginosuccinate synthase C-terminal" evidence="12">
    <location>
        <begin position="173"/>
        <end position="385"/>
    </location>
</feature>
<dbReference type="PATRIC" id="fig|1121877.4.peg.3313"/>
<evidence type="ECO:0000256" key="9">
    <source>
        <dbReference type="ARBA" id="ARBA00022840"/>
    </source>
</evidence>
<dbReference type="GO" id="GO:0006526">
    <property type="term" value="P:L-arginine biosynthetic process"/>
    <property type="evidence" value="ECO:0007669"/>
    <property type="project" value="UniProtKB-UniRule"/>
</dbReference>
<dbReference type="AlphaFoldDB" id="A0A0D8FSV4"/>
<evidence type="ECO:0000256" key="4">
    <source>
        <dbReference type="ARBA" id="ARBA00022490"/>
    </source>
</evidence>
<feature type="binding site" evidence="10">
    <location>
        <position position="122"/>
    </location>
    <ligand>
        <name>L-citrulline</name>
        <dbReference type="ChEBI" id="CHEBI:57743"/>
    </ligand>
</feature>
<sequence length="397" mass="43947">MAKTVVLAYSGGLDTSVALKWLQVEKGYEVIACSVDVGQQEDLTEVRARALATGAKIAEVVEVQEEFANEFIARAIRAGALYENRYPLVSSLSRPIISKHLVEVARRYGADAVAHGCTGKGNDQVRFEVAIRTLAPELEVLAPVREWGFAREDTIDYGLANGVQVNANRANPYSIDQNLWGRAIECGEMEDPWNSPPSDIYAYTVPHGSVPDSVVIGFNKGVPVSLDGEEMPLYLLITRLNAIAGSYGIGRIDMVENRRVGIKSREVYEAPAATVLLEAHRQLEDITLERELAHTKIELGLQWATLVYDGLWYSPLRMAFDAFMEEASSVVTGEVRVRFSPNGFVVDGRRSPLSLYDYELATYARADTFNHLDAEGFVKIFGLGLETWSKRQGRVQP</sequence>
<evidence type="ECO:0000256" key="2">
    <source>
        <dbReference type="ARBA" id="ARBA00011881"/>
    </source>
</evidence>
<feature type="binding site" evidence="10">
    <location>
        <position position="123"/>
    </location>
    <ligand>
        <name>L-aspartate</name>
        <dbReference type="ChEBI" id="CHEBI:29991"/>
    </ligand>
</feature>
<dbReference type="EC" id="6.3.4.5" evidence="3 10"/>
<keyword evidence="4 10" id="KW-0963">Cytoplasm</keyword>
<evidence type="ECO:0000256" key="5">
    <source>
        <dbReference type="ARBA" id="ARBA00022571"/>
    </source>
</evidence>
<evidence type="ECO:0000256" key="6">
    <source>
        <dbReference type="ARBA" id="ARBA00022598"/>
    </source>
</evidence>
<feature type="binding site" evidence="10">
    <location>
        <position position="174"/>
    </location>
    <ligand>
        <name>L-citrulline</name>
        <dbReference type="ChEBI" id="CHEBI:57743"/>
    </ligand>
</feature>
<dbReference type="PROSITE" id="PS00564">
    <property type="entry name" value="ARGININOSUCCIN_SYN_1"/>
    <property type="match status" value="1"/>
</dbReference>
<evidence type="ECO:0000259" key="12">
    <source>
        <dbReference type="Pfam" id="PF20979"/>
    </source>
</evidence>
<dbReference type="eggNOG" id="COG0137">
    <property type="taxonomic scope" value="Bacteria"/>
</dbReference>
<comment type="catalytic activity">
    <reaction evidence="10">
        <text>L-citrulline + L-aspartate + ATP = 2-(N(omega)-L-arginino)succinate + AMP + diphosphate + H(+)</text>
        <dbReference type="Rhea" id="RHEA:10932"/>
        <dbReference type="ChEBI" id="CHEBI:15378"/>
        <dbReference type="ChEBI" id="CHEBI:29991"/>
        <dbReference type="ChEBI" id="CHEBI:30616"/>
        <dbReference type="ChEBI" id="CHEBI:33019"/>
        <dbReference type="ChEBI" id="CHEBI:57472"/>
        <dbReference type="ChEBI" id="CHEBI:57743"/>
        <dbReference type="ChEBI" id="CHEBI:456215"/>
        <dbReference type="EC" id="6.3.4.5"/>
    </reaction>
</comment>
<dbReference type="InterPro" id="IPR023434">
    <property type="entry name" value="Arginosuc_synth_type_1_subfam"/>
</dbReference>
<dbReference type="InterPro" id="IPR024074">
    <property type="entry name" value="AS_cat/multimer_dom_body"/>
</dbReference>
<feature type="binding site" evidence="10">
    <location>
        <begin position="8"/>
        <end position="16"/>
    </location>
    <ligand>
        <name>ATP</name>
        <dbReference type="ChEBI" id="CHEBI:30616"/>
    </ligand>
</feature>
<dbReference type="Gene3D" id="1.20.5.470">
    <property type="entry name" value="Single helix bin"/>
    <property type="match status" value="1"/>
</dbReference>
<dbReference type="Gene3D" id="3.90.1260.10">
    <property type="entry name" value="Argininosuccinate synthetase, chain A, domain 2"/>
    <property type="match status" value="1"/>
</dbReference>
<keyword evidence="5 10" id="KW-0055">Arginine biosynthesis</keyword>
<dbReference type="GO" id="GO:0000053">
    <property type="term" value="P:argininosuccinate metabolic process"/>
    <property type="evidence" value="ECO:0007669"/>
    <property type="project" value="TreeGrafter"/>
</dbReference>
<feature type="binding site" evidence="10">
    <location>
        <position position="91"/>
    </location>
    <ligand>
        <name>L-citrulline</name>
        <dbReference type="ChEBI" id="CHEBI:57743"/>
    </ligand>
</feature>
<evidence type="ECO:0000256" key="8">
    <source>
        <dbReference type="ARBA" id="ARBA00022741"/>
    </source>
</evidence>
<dbReference type="PROSITE" id="PS00565">
    <property type="entry name" value="ARGININOSUCCIN_SYN_2"/>
    <property type="match status" value="1"/>
</dbReference>
<dbReference type="FunFam" id="3.40.50.620:FF:000038">
    <property type="entry name" value="Argininosuccinate synthase"/>
    <property type="match status" value="1"/>
</dbReference>
<dbReference type="SUPFAM" id="SSF69864">
    <property type="entry name" value="Argininosuccinate synthetase, C-terminal domain"/>
    <property type="match status" value="1"/>
</dbReference>
<feature type="binding site" evidence="10">
    <location>
        <position position="256"/>
    </location>
    <ligand>
        <name>L-citrulline</name>
        <dbReference type="ChEBI" id="CHEBI:57743"/>
    </ligand>
</feature>
<comment type="pathway">
    <text evidence="1 10">Amino-acid biosynthesis; L-arginine biosynthesis; L-arginine from L-ornithine and carbamoyl phosphate: step 2/3.</text>
</comment>
<accession>A0A0D8FSV4</accession>
<feature type="binding site" evidence="10">
    <location>
        <position position="126"/>
    </location>
    <ligand>
        <name>L-citrulline</name>
        <dbReference type="ChEBI" id="CHEBI:57743"/>
    </ligand>
</feature>
<evidence type="ECO:0000313" key="14">
    <source>
        <dbReference type="Proteomes" id="UP000032336"/>
    </source>
</evidence>
<dbReference type="GO" id="GO:0005524">
    <property type="term" value="F:ATP binding"/>
    <property type="evidence" value="ECO:0007669"/>
    <property type="project" value="UniProtKB-UniRule"/>
</dbReference>
<dbReference type="GeneID" id="78373891"/>
<comment type="subcellular location">
    <subcellularLocation>
        <location evidence="10">Cytoplasm</location>
    </subcellularLocation>
</comment>
<dbReference type="GO" id="GO:0004055">
    <property type="term" value="F:argininosuccinate synthase activity"/>
    <property type="evidence" value="ECO:0007669"/>
    <property type="project" value="UniProtKB-UniRule"/>
</dbReference>